<proteinExistence type="predicted"/>
<dbReference type="PATRIC" id="fig|132476.4.peg.5625"/>
<feature type="transmembrane region" description="Helical" evidence="1">
    <location>
        <begin position="208"/>
        <end position="228"/>
    </location>
</feature>
<dbReference type="OrthoDB" id="7017941at2"/>
<feature type="transmembrane region" description="Helical" evidence="1">
    <location>
        <begin position="405"/>
        <end position="426"/>
    </location>
</feature>
<evidence type="ECO:0000313" key="3">
    <source>
        <dbReference type="Proteomes" id="UP000033662"/>
    </source>
</evidence>
<keyword evidence="1" id="KW-1133">Transmembrane helix</keyword>
<feature type="transmembrane region" description="Helical" evidence="1">
    <location>
        <begin position="124"/>
        <end position="149"/>
    </location>
</feature>
<reference evidence="2 3" key="1">
    <citation type="submission" date="2015-03" db="EMBL/GenBank/DDBJ databases">
        <title>Pseudomonas fluorescens 1855-344 Genome sequencing and assembly.</title>
        <authorList>
            <person name="Eng W.W.H."/>
            <person name="Gan H.M."/>
            <person name="Savka M.A."/>
        </authorList>
    </citation>
    <scope>NUCLEOTIDE SEQUENCE [LARGE SCALE GENOMIC DNA]</scope>
    <source>
        <strain evidence="2 3">1855-344</strain>
    </source>
</reference>
<feature type="transmembrane region" description="Helical" evidence="1">
    <location>
        <begin position="379"/>
        <end position="399"/>
    </location>
</feature>
<protein>
    <recommendedName>
        <fullName evidence="4">Oligosaccharide repeat unit polymerase</fullName>
    </recommendedName>
</protein>
<evidence type="ECO:0000256" key="1">
    <source>
        <dbReference type="SAM" id="Phobius"/>
    </source>
</evidence>
<dbReference type="AlphaFoldDB" id="A0A0F4XS06"/>
<sequence length="432" mass="47536">MTASVLKLTVFCPHKIFLMGGGLYFFIWLLAPIDYSYEGGDFSVLVFFAYIFIFCFGLFLSCGRMRGKVLHVHFNVSLLRRLTWLVFFLGMSGLVLRVFERIFIRAGGNISSDFMANREMIASGGMGSVALVGALLSSMFLFLPFLIVFMRSAGIRRVSHFPMLILSAVFAVFDVVLQGSRSGMVIFMAVCLLSVLMTGYIKISLRSVFLGVVAAIALVWFAGMVFWVRTVQMGVDPIASMELSGYARFAPASEGVVNYLTNNGSAGISGVIYAFTHFAQYVTHGVYEFFYLCGLTDSATTYGLQSFYIPSKIVMSLAEAGKIEDILTAGVVRPGVYTTLFGPVLYDFGPLGAGFACLLFAIVIGMVARNVMNQKLYWLPMYLIFCAFIPFFAVVNLFSTGLGQYAMIAALLLGVIMRLCFSKLFLKCDPCG</sequence>
<feature type="transmembrane region" description="Helical" evidence="1">
    <location>
        <begin position="82"/>
        <end position="104"/>
    </location>
</feature>
<keyword evidence="1" id="KW-0812">Transmembrane</keyword>
<feature type="transmembrane region" description="Helical" evidence="1">
    <location>
        <begin position="348"/>
        <end position="367"/>
    </location>
</feature>
<name>A0A0F4XS06_9PSED</name>
<feature type="transmembrane region" description="Helical" evidence="1">
    <location>
        <begin position="42"/>
        <end position="61"/>
    </location>
</feature>
<feature type="transmembrane region" description="Helical" evidence="1">
    <location>
        <begin position="183"/>
        <end position="201"/>
    </location>
</feature>
<gene>
    <name evidence="2" type="ORF">VP02_08340</name>
</gene>
<evidence type="ECO:0000313" key="2">
    <source>
        <dbReference type="EMBL" id="KKA08689.1"/>
    </source>
</evidence>
<dbReference type="Proteomes" id="UP000033662">
    <property type="component" value="Unassembled WGS sequence"/>
</dbReference>
<feature type="transmembrane region" description="Helical" evidence="1">
    <location>
        <begin position="12"/>
        <end position="30"/>
    </location>
</feature>
<feature type="transmembrane region" description="Helical" evidence="1">
    <location>
        <begin position="161"/>
        <end position="177"/>
    </location>
</feature>
<dbReference type="EMBL" id="JZXC01000005">
    <property type="protein sequence ID" value="KKA08689.1"/>
    <property type="molecule type" value="Genomic_DNA"/>
</dbReference>
<comment type="caution">
    <text evidence="2">The sequence shown here is derived from an EMBL/GenBank/DDBJ whole genome shotgun (WGS) entry which is preliminary data.</text>
</comment>
<keyword evidence="1" id="KW-0472">Membrane</keyword>
<organism evidence="2 3">
    <name type="scientific">Pseudomonas kilonensis</name>
    <dbReference type="NCBI Taxonomy" id="132476"/>
    <lineage>
        <taxon>Bacteria</taxon>
        <taxon>Pseudomonadati</taxon>
        <taxon>Pseudomonadota</taxon>
        <taxon>Gammaproteobacteria</taxon>
        <taxon>Pseudomonadales</taxon>
        <taxon>Pseudomonadaceae</taxon>
        <taxon>Pseudomonas</taxon>
    </lineage>
</organism>
<evidence type="ECO:0008006" key="4">
    <source>
        <dbReference type="Google" id="ProtNLM"/>
    </source>
</evidence>
<accession>A0A0F4XS06</accession>